<proteinExistence type="predicted"/>
<keyword evidence="2" id="KW-1185">Reference proteome</keyword>
<gene>
    <name evidence="1" type="ORF">Pla52n_24550</name>
</gene>
<dbReference type="AlphaFoldDB" id="A0A5C6AWL4"/>
<dbReference type="Proteomes" id="UP000320176">
    <property type="component" value="Unassembled WGS sequence"/>
</dbReference>
<evidence type="ECO:0000313" key="1">
    <source>
        <dbReference type="EMBL" id="TWU04415.1"/>
    </source>
</evidence>
<evidence type="ECO:0000313" key="2">
    <source>
        <dbReference type="Proteomes" id="UP000320176"/>
    </source>
</evidence>
<accession>A0A5C6AWL4</accession>
<protein>
    <submittedName>
        <fullName evidence="1">Uncharacterized protein</fullName>
    </submittedName>
</protein>
<organism evidence="1 2">
    <name type="scientific">Stieleria varia</name>
    <dbReference type="NCBI Taxonomy" id="2528005"/>
    <lineage>
        <taxon>Bacteria</taxon>
        <taxon>Pseudomonadati</taxon>
        <taxon>Planctomycetota</taxon>
        <taxon>Planctomycetia</taxon>
        <taxon>Pirellulales</taxon>
        <taxon>Pirellulaceae</taxon>
        <taxon>Stieleria</taxon>
    </lineage>
</organism>
<name>A0A5C6AWL4_9BACT</name>
<dbReference type="EMBL" id="SJPN01000003">
    <property type="protein sequence ID" value="TWU04415.1"/>
    <property type="molecule type" value="Genomic_DNA"/>
</dbReference>
<dbReference type="RefSeq" id="WP_146519844.1">
    <property type="nucleotide sequence ID" value="NZ_CP151726.1"/>
</dbReference>
<reference evidence="1 2" key="1">
    <citation type="submission" date="2019-02" db="EMBL/GenBank/DDBJ databases">
        <title>Deep-cultivation of Planctomycetes and their phenomic and genomic characterization uncovers novel biology.</title>
        <authorList>
            <person name="Wiegand S."/>
            <person name="Jogler M."/>
            <person name="Boedeker C."/>
            <person name="Pinto D."/>
            <person name="Vollmers J."/>
            <person name="Rivas-Marin E."/>
            <person name="Kohn T."/>
            <person name="Peeters S.H."/>
            <person name="Heuer A."/>
            <person name="Rast P."/>
            <person name="Oberbeckmann S."/>
            <person name="Bunk B."/>
            <person name="Jeske O."/>
            <person name="Meyerdierks A."/>
            <person name="Storesund J.E."/>
            <person name="Kallscheuer N."/>
            <person name="Luecker S."/>
            <person name="Lage O.M."/>
            <person name="Pohl T."/>
            <person name="Merkel B.J."/>
            <person name="Hornburger P."/>
            <person name="Mueller R.-W."/>
            <person name="Bruemmer F."/>
            <person name="Labrenz M."/>
            <person name="Spormann A.M."/>
            <person name="Op Den Camp H."/>
            <person name="Overmann J."/>
            <person name="Amann R."/>
            <person name="Jetten M.S.M."/>
            <person name="Mascher T."/>
            <person name="Medema M.H."/>
            <person name="Devos D.P."/>
            <person name="Kaster A.-K."/>
            <person name="Ovreas L."/>
            <person name="Rohde M."/>
            <person name="Galperin M.Y."/>
            <person name="Jogler C."/>
        </authorList>
    </citation>
    <scope>NUCLEOTIDE SEQUENCE [LARGE SCALE GENOMIC DNA]</scope>
    <source>
        <strain evidence="1 2">Pla52n</strain>
    </source>
</reference>
<sequence length="253" mass="28846">MDEHSELDDLVLQIESEVDRFIGDQSASRNFVAAMLSTERSEVGDYPQASLDTSKEYLEDDGDLYQDRFPKSLHEPIVLELSRAAKWTDVLSAGLWSHAFLLSDKALAVFEQFDLGKSKKYKAEVRRGKEVQRYTLLFVANHVLMEDIDIGECEFYLEEMSGSPKHLVEVSSVEDLKQKKVQAMKGELEGSKRFNRLAYKKLTFMAGHAPKPAIFGMGKLSATETYVRRELYEALRDAGLTGLEFRRNNKLFD</sequence>
<comment type="caution">
    <text evidence="1">The sequence shown here is derived from an EMBL/GenBank/DDBJ whole genome shotgun (WGS) entry which is preliminary data.</text>
</comment>